<evidence type="ECO:0000256" key="2">
    <source>
        <dbReference type="ARBA" id="ARBA00022679"/>
    </source>
</evidence>
<dbReference type="InterPro" id="IPR043129">
    <property type="entry name" value="ATPase_NBD"/>
</dbReference>
<sequence>MYLGLDLGTGSVKVALFGEGGEPVREASGAYAVQAPRPSWAESDPEEWWAAVGRVTREVVGEDGPRVRALGLSGQMHGVVLCGADGVPLRPAVLWADGRASSVLGAYRALPGELRLTLRNPVTAGMAGPGLLWLRGHEADLYARARWALQPKDWLRLRLTGEAHAEPSDASGTLLYDPERDGWNFPLVEALGLRADLLAPLVPSGAVAGVLTPGAASHLGLPPGLPVAAGAADTAAALLGTGLPAGQVQLTVGTGAQLVLREEGVPGARPGLHVFRTAAQRGGYLLGAVQNAGLALEWARRALRCEWEEFYALAREAEPGSRGLLFLPYLTGDRTPHLDPHARGGWLGAGLEHGPHHLARAAFEGVALSIREALLLLPETARPALRLAGGGSVHPWWRQLLADVLGRPLEGVEVPGASALGAALLARAAVTGRAPEVEGPRIQETVEPHSDHDWAEVAGRFAAAYGALRDWFPAGGQDGR</sequence>
<evidence type="ECO:0000256" key="3">
    <source>
        <dbReference type="ARBA" id="ARBA00022777"/>
    </source>
</evidence>
<organism evidence="6 7">
    <name type="scientific">Deinococcus aetherius</name>
    <dbReference type="NCBI Taxonomy" id="200252"/>
    <lineage>
        <taxon>Bacteria</taxon>
        <taxon>Thermotogati</taxon>
        <taxon>Deinococcota</taxon>
        <taxon>Deinococci</taxon>
        <taxon>Deinococcales</taxon>
        <taxon>Deinococcaceae</taxon>
        <taxon>Deinococcus</taxon>
    </lineage>
</organism>
<comment type="similarity">
    <text evidence="1">Belongs to the FGGY kinase family.</text>
</comment>
<geneLocation type="plasmid" evidence="6 7">
    <name>pDAETH-2</name>
</geneLocation>
<evidence type="ECO:0000313" key="7">
    <source>
        <dbReference type="Proteomes" id="UP001064971"/>
    </source>
</evidence>
<dbReference type="PANTHER" id="PTHR43095">
    <property type="entry name" value="SUGAR KINASE"/>
    <property type="match status" value="1"/>
</dbReference>
<evidence type="ECO:0000259" key="4">
    <source>
        <dbReference type="Pfam" id="PF00370"/>
    </source>
</evidence>
<feature type="domain" description="Carbohydrate kinase FGGY N-terminal" evidence="4">
    <location>
        <begin position="1"/>
        <end position="240"/>
    </location>
</feature>
<feature type="domain" description="Carbohydrate kinase FGGY C-terminal" evidence="5">
    <location>
        <begin position="272"/>
        <end position="429"/>
    </location>
</feature>
<dbReference type="EMBL" id="AP026562">
    <property type="protein sequence ID" value="BDP44448.1"/>
    <property type="molecule type" value="Genomic_DNA"/>
</dbReference>
<accession>A0ABN6RNM8</accession>
<keyword evidence="6" id="KW-0614">Plasmid</keyword>
<dbReference type="GO" id="GO:0016301">
    <property type="term" value="F:kinase activity"/>
    <property type="evidence" value="ECO:0007669"/>
    <property type="project" value="UniProtKB-KW"/>
</dbReference>
<dbReference type="InterPro" id="IPR018484">
    <property type="entry name" value="FGGY_N"/>
</dbReference>
<dbReference type="Gene3D" id="3.30.420.40">
    <property type="match status" value="2"/>
</dbReference>
<proteinExistence type="inferred from homology"/>
<dbReference type="InterPro" id="IPR050406">
    <property type="entry name" value="FGGY_Carb_Kinase"/>
</dbReference>
<evidence type="ECO:0000256" key="1">
    <source>
        <dbReference type="ARBA" id="ARBA00009156"/>
    </source>
</evidence>
<evidence type="ECO:0000313" key="6">
    <source>
        <dbReference type="EMBL" id="BDP44448.1"/>
    </source>
</evidence>
<gene>
    <name evidence="6" type="ORF">DAETH_44170</name>
</gene>
<dbReference type="InterPro" id="IPR000577">
    <property type="entry name" value="Carb_kinase_FGGY"/>
</dbReference>
<keyword evidence="2" id="KW-0808">Transferase</keyword>
<dbReference type="CDD" id="cd07808">
    <property type="entry name" value="ASKHA_NBD_FGGY_EcXK-like"/>
    <property type="match status" value="1"/>
</dbReference>
<dbReference type="PIRSF" id="PIRSF000538">
    <property type="entry name" value="GlpK"/>
    <property type="match status" value="1"/>
</dbReference>
<keyword evidence="3 6" id="KW-0418">Kinase</keyword>
<dbReference type="Proteomes" id="UP001064971">
    <property type="component" value="Plasmid pDAETH-2"/>
</dbReference>
<dbReference type="Pfam" id="PF02782">
    <property type="entry name" value="FGGY_C"/>
    <property type="match status" value="1"/>
</dbReference>
<dbReference type="Pfam" id="PF00370">
    <property type="entry name" value="FGGY_N"/>
    <property type="match status" value="1"/>
</dbReference>
<dbReference type="PANTHER" id="PTHR43095:SF5">
    <property type="entry name" value="XYLULOSE KINASE"/>
    <property type="match status" value="1"/>
</dbReference>
<name>A0ABN6RNM8_9DEIO</name>
<reference evidence="6" key="1">
    <citation type="submission" date="2022-07" db="EMBL/GenBank/DDBJ databases">
        <title>Complete Genome Sequence of the Radioresistant Bacterium Deinococcus aetherius ST0316, Isolated from the Air Dust collected in Lower Stratosphere above Japan.</title>
        <authorList>
            <person name="Satoh K."/>
            <person name="Hagiwara K."/>
            <person name="Katsumata K."/>
            <person name="Kubo A."/>
            <person name="Yokobori S."/>
            <person name="Yamagishi A."/>
            <person name="Oono Y."/>
            <person name="Narumi I."/>
        </authorList>
    </citation>
    <scope>NUCLEOTIDE SEQUENCE</scope>
    <source>
        <strain evidence="6">ST0316</strain>
        <plasmid evidence="6">pDAETH-2</plasmid>
    </source>
</reference>
<dbReference type="SUPFAM" id="SSF53067">
    <property type="entry name" value="Actin-like ATPase domain"/>
    <property type="match status" value="2"/>
</dbReference>
<evidence type="ECO:0000259" key="5">
    <source>
        <dbReference type="Pfam" id="PF02782"/>
    </source>
</evidence>
<dbReference type="InterPro" id="IPR018485">
    <property type="entry name" value="FGGY_C"/>
</dbReference>
<dbReference type="RefSeq" id="WP_264778281.1">
    <property type="nucleotide sequence ID" value="NZ_AP026562.1"/>
</dbReference>
<protein>
    <submittedName>
        <fullName evidence="6">Sugar kinase</fullName>
    </submittedName>
</protein>
<keyword evidence="7" id="KW-1185">Reference proteome</keyword>